<dbReference type="PIRSF" id="PIRSF021774">
    <property type="entry name" value="UCP021774"/>
    <property type="match status" value="1"/>
</dbReference>
<reference evidence="2" key="1">
    <citation type="submission" date="2013-04" db="EMBL/GenBank/DDBJ databases">
        <authorList>
            <person name="Harkins D.M."/>
            <person name="Durkin A.S."/>
            <person name="Selengut J.D."/>
            <person name="Sanka R."/>
            <person name="DePew J."/>
            <person name="Purushe J."/>
            <person name="Ahmed A."/>
            <person name="van der Linden H."/>
            <person name="Goris M.G.A."/>
            <person name="Hartskeerl R.A."/>
            <person name="Vinetz J.M."/>
            <person name="Sutton G.G."/>
            <person name="Nelson W.C."/>
            <person name="Fouts D.E."/>
        </authorList>
    </citation>
    <scope>NUCLEOTIDE SEQUENCE [LARGE SCALE GENOMIC DNA]</scope>
    <source>
        <strain evidence="2">BUT 6</strain>
    </source>
</reference>
<accession>S3UVX6</accession>
<comment type="caution">
    <text evidence="2">The sequence shown here is derived from an EMBL/GenBank/DDBJ whole genome shotgun (WGS) entry which is preliminary data.</text>
</comment>
<evidence type="ECO:0000313" key="3">
    <source>
        <dbReference type="Proteomes" id="UP000014540"/>
    </source>
</evidence>
<dbReference type="SUPFAM" id="SSF103247">
    <property type="entry name" value="TT1751-like"/>
    <property type="match status" value="1"/>
</dbReference>
<gene>
    <name evidence="2" type="ORF">LEP1GSC058_4067</name>
</gene>
<dbReference type="PANTHER" id="PTHR38342:SF1">
    <property type="entry name" value="SLR5037 PROTEIN"/>
    <property type="match status" value="1"/>
</dbReference>
<dbReference type="InterPro" id="IPR005180">
    <property type="entry name" value="DUF302"/>
</dbReference>
<dbReference type="Pfam" id="PF03625">
    <property type="entry name" value="DUF302"/>
    <property type="match status" value="1"/>
</dbReference>
<keyword evidence="3" id="KW-1185">Reference proteome</keyword>
<dbReference type="AlphaFoldDB" id="S3UVX6"/>
<protein>
    <submittedName>
        <fullName evidence="2">PF03625 domain protein</fullName>
    </submittedName>
</protein>
<dbReference type="Proteomes" id="UP000014540">
    <property type="component" value="Unassembled WGS sequence"/>
</dbReference>
<organism evidence="2 3">
    <name type="scientific">Leptospira fainei serovar Hurstbridge str. BUT 6</name>
    <dbReference type="NCBI Taxonomy" id="1193011"/>
    <lineage>
        <taxon>Bacteria</taxon>
        <taxon>Pseudomonadati</taxon>
        <taxon>Spirochaetota</taxon>
        <taxon>Spirochaetia</taxon>
        <taxon>Leptospirales</taxon>
        <taxon>Leptospiraceae</taxon>
        <taxon>Leptospira</taxon>
    </lineage>
</organism>
<dbReference type="RefSeq" id="WP_016550986.1">
    <property type="nucleotide sequence ID" value="NZ_AKWZ02000010.1"/>
</dbReference>
<dbReference type="PANTHER" id="PTHR38342">
    <property type="entry name" value="SLR5037 PROTEIN"/>
    <property type="match status" value="1"/>
</dbReference>
<dbReference type="STRING" id="1193011.LEP1GSC058_4067"/>
<dbReference type="Gene3D" id="3.30.310.70">
    <property type="entry name" value="TT1751-like domain"/>
    <property type="match status" value="1"/>
</dbReference>
<feature type="domain" description="DUF302" evidence="1">
    <location>
        <begin position="33"/>
        <end position="95"/>
    </location>
</feature>
<dbReference type="CDD" id="cd14797">
    <property type="entry name" value="DUF302"/>
    <property type="match status" value="1"/>
</dbReference>
<evidence type="ECO:0000259" key="1">
    <source>
        <dbReference type="Pfam" id="PF03625"/>
    </source>
</evidence>
<name>S3UVX6_9LEPT</name>
<dbReference type="InterPro" id="IPR035923">
    <property type="entry name" value="TT1751-like_sf"/>
</dbReference>
<dbReference type="InterPro" id="IPR016796">
    <property type="entry name" value="UCP021774"/>
</dbReference>
<proteinExistence type="predicted"/>
<sequence>MKYIIETEKSVQKASEDLQDAVTKMKYGVLHIHNLQETMRKKGVELPNECRIFEICNPQKANEVLSHDMELNLVLPCRVSVYSEKGKTKIGMIKPTALLGFLSNSSHLAEVARQVETDLIKMIDSSK</sequence>
<evidence type="ECO:0000313" key="2">
    <source>
        <dbReference type="EMBL" id="EPG74536.1"/>
    </source>
</evidence>
<dbReference type="EMBL" id="AKWZ02000010">
    <property type="protein sequence ID" value="EPG74536.1"/>
    <property type="molecule type" value="Genomic_DNA"/>
</dbReference>
<dbReference type="OrthoDB" id="9791067at2"/>